<comment type="caution">
    <text evidence="2">The sequence shown here is derived from an EMBL/GenBank/DDBJ whole genome shotgun (WGS) entry which is preliminary data.</text>
</comment>
<feature type="transmembrane region" description="Helical" evidence="1">
    <location>
        <begin position="185"/>
        <end position="204"/>
    </location>
</feature>
<sequence>MTGNTGIKWYHSEQLKVVAAASMLIDHIGAVLIENTVLYENVNWTIAAVICRLIGRIAFPLFCFLLVEGFIHTSNIKKYIARIGLFTLISEVPFDLALFGRITLYRQNVFFTLFIGLLMLLAVQAVEQKMASLIYKGIIQGLIVVLACGLSFFLLTDYSYMGILLIAVLYFLRNDTKKKCIAGGILFLYELTSVFAFVMIYRYTGKKGESKIPKQAFYWFYPLHLLVLWGIRYTVCGY</sequence>
<dbReference type="EMBL" id="JAJCIS010000001">
    <property type="protein sequence ID" value="MCB7386123.1"/>
    <property type="molecule type" value="Genomic_DNA"/>
</dbReference>
<keyword evidence="1" id="KW-1133">Transmembrane helix</keyword>
<keyword evidence="1" id="KW-0812">Transmembrane</keyword>
<dbReference type="RefSeq" id="WP_066732308.1">
    <property type="nucleotide sequence ID" value="NZ_JAJCIQ010000001.1"/>
</dbReference>
<gene>
    <name evidence="2" type="ORF">LIZ65_02380</name>
</gene>
<name>A0ABS8DCM2_9FIRM</name>
<dbReference type="Pfam" id="PF05857">
    <property type="entry name" value="TraX"/>
    <property type="match status" value="1"/>
</dbReference>
<feature type="transmembrane region" description="Helical" evidence="1">
    <location>
        <begin position="133"/>
        <end position="152"/>
    </location>
</feature>
<evidence type="ECO:0000313" key="2">
    <source>
        <dbReference type="EMBL" id="MCB7386123.1"/>
    </source>
</evidence>
<dbReference type="Proteomes" id="UP001299546">
    <property type="component" value="Unassembled WGS sequence"/>
</dbReference>
<dbReference type="InterPro" id="IPR008875">
    <property type="entry name" value="TraX"/>
</dbReference>
<keyword evidence="1" id="KW-0472">Membrane</keyword>
<feature type="transmembrane region" description="Helical" evidence="1">
    <location>
        <begin position="79"/>
        <end position="102"/>
    </location>
</feature>
<keyword evidence="3" id="KW-1185">Reference proteome</keyword>
<feature type="transmembrane region" description="Helical" evidence="1">
    <location>
        <begin position="108"/>
        <end position="126"/>
    </location>
</feature>
<proteinExistence type="predicted"/>
<reference evidence="2 3" key="1">
    <citation type="submission" date="2021-10" db="EMBL/GenBank/DDBJ databases">
        <title>Collection of gut derived symbiotic bacterial strains cultured from healthy donors.</title>
        <authorList>
            <person name="Lin H."/>
            <person name="Littmann E."/>
            <person name="Kohout C."/>
            <person name="Pamer E.G."/>
        </authorList>
    </citation>
    <scope>NUCLEOTIDE SEQUENCE [LARGE SCALE GENOMIC DNA]</scope>
    <source>
        <strain evidence="2 3">DFI.1.165</strain>
    </source>
</reference>
<feature type="transmembrane region" description="Helical" evidence="1">
    <location>
        <begin position="216"/>
        <end position="235"/>
    </location>
</feature>
<evidence type="ECO:0000256" key="1">
    <source>
        <dbReference type="SAM" id="Phobius"/>
    </source>
</evidence>
<accession>A0ABS8DCM2</accession>
<feature type="transmembrane region" description="Helical" evidence="1">
    <location>
        <begin position="44"/>
        <end position="67"/>
    </location>
</feature>
<protein>
    <submittedName>
        <fullName evidence="2">Conjugal transfer protein TraX</fullName>
    </submittedName>
</protein>
<organism evidence="2 3">
    <name type="scientific">Bariatricus massiliensis</name>
    <dbReference type="NCBI Taxonomy" id="1745713"/>
    <lineage>
        <taxon>Bacteria</taxon>
        <taxon>Bacillati</taxon>
        <taxon>Bacillota</taxon>
        <taxon>Clostridia</taxon>
        <taxon>Lachnospirales</taxon>
        <taxon>Lachnospiraceae</taxon>
        <taxon>Bariatricus</taxon>
    </lineage>
</organism>
<evidence type="ECO:0000313" key="3">
    <source>
        <dbReference type="Proteomes" id="UP001299546"/>
    </source>
</evidence>